<dbReference type="PROSITE" id="PS00502">
    <property type="entry name" value="POLYGALACTURONASE"/>
    <property type="match status" value="1"/>
</dbReference>
<dbReference type="InterPro" id="IPR011050">
    <property type="entry name" value="Pectin_lyase_fold/virulence"/>
</dbReference>
<dbReference type="GO" id="GO:0016829">
    <property type="term" value="F:lyase activity"/>
    <property type="evidence" value="ECO:0007669"/>
    <property type="project" value="UniProtKB-KW"/>
</dbReference>
<keyword evidence="16" id="KW-0732">Signal</keyword>
<organism evidence="17 18">
    <name type="scientific">Rhynchospora pubera</name>
    <dbReference type="NCBI Taxonomy" id="906938"/>
    <lineage>
        <taxon>Eukaryota</taxon>
        <taxon>Viridiplantae</taxon>
        <taxon>Streptophyta</taxon>
        <taxon>Embryophyta</taxon>
        <taxon>Tracheophyta</taxon>
        <taxon>Spermatophyta</taxon>
        <taxon>Magnoliopsida</taxon>
        <taxon>Liliopsida</taxon>
        <taxon>Poales</taxon>
        <taxon>Cyperaceae</taxon>
        <taxon>Cyperoideae</taxon>
        <taxon>Rhynchosporeae</taxon>
        <taxon>Rhynchospora</taxon>
    </lineage>
</organism>
<evidence type="ECO:0000313" key="17">
    <source>
        <dbReference type="EMBL" id="KAJ4749804.1"/>
    </source>
</evidence>
<keyword evidence="5 15" id="KW-0378">Hydrolase</keyword>
<evidence type="ECO:0000256" key="16">
    <source>
        <dbReference type="SAM" id="SignalP"/>
    </source>
</evidence>
<evidence type="ECO:0000256" key="10">
    <source>
        <dbReference type="ARBA" id="ARBA00048766"/>
    </source>
</evidence>
<sequence>MWQGSGKVFIQLASVLLCAFEVAATARRLVVSPTTTFDVRSYGACADGITDNSQAFLGAWNAACSSSGDVMLFIPAGTYFLNPVKFTGPCSNVNTLTFYLKGKLKASTDLRLYDKGDEWIQFGHVKGLTLTGGGTFDGHGSAAWAYNQCPTKKYCHILPVSVKFMSLNDTIVYGIKSVNPKFFHFAVLGCQNFRASKMYMKAPEDSPNTDGIHITRSSGVVIHDSIIKTGDDCVSIGHNTTNVFISEITCGPGHGISIGSLGKYPDEGDVRDILIRDCYMSNTTNGVRIKTWQNSPSSSSVTNITYENIQMSNVGNPIIIDQTYCPDNLCDRDDRKVPSRVSISDVRYKAINGTSASPVAVTLNCSPGIPCQNINLENIQLNYVGGEPSTAFCAFARTRFSGPMIPLPCN</sequence>
<dbReference type="PANTHER" id="PTHR31375">
    <property type="match status" value="1"/>
</dbReference>
<feature type="signal peptide" evidence="16">
    <location>
        <begin position="1"/>
        <end position="26"/>
    </location>
</feature>
<reference evidence="17" key="1">
    <citation type="submission" date="2022-08" db="EMBL/GenBank/DDBJ databases">
        <authorList>
            <person name="Marques A."/>
        </authorList>
    </citation>
    <scope>NUCLEOTIDE SEQUENCE</scope>
    <source>
        <strain evidence="17">RhyPub2mFocal</strain>
        <tissue evidence="17">Leaves</tissue>
    </source>
</reference>
<evidence type="ECO:0000256" key="2">
    <source>
        <dbReference type="ARBA" id="ARBA00008834"/>
    </source>
</evidence>
<comment type="caution">
    <text evidence="17">The sequence shown here is derived from an EMBL/GenBank/DDBJ whole genome shotgun (WGS) entry which is preliminary data.</text>
</comment>
<evidence type="ECO:0000313" key="18">
    <source>
        <dbReference type="Proteomes" id="UP001140206"/>
    </source>
</evidence>
<keyword evidence="3" id="KW-0134">Cell wall</keyword>
<evidence type="ECO:0000256" key="7">
    <source>
        <dbReference type="ARBA" id="ARBA00023316"/>
    </source>
</evidence>
<comment type="function">
    <text evidence="11">May function in depolymerizing pectin during pollen development, germination, and tube growth. Acts as an exo-polygalacturonase.</text>
</comment>
<dbReference type="Pfam" id="PF00295">
    <property type="entry name" value="Glyco_hydro_28"/>
    <property type="match status" value="1"/>
</dbReference>
<dbReference type="SMART" id="SM00710">
    <property type="entry name" value="PbH1"/>
    <property type="match status" value="3"/>
</dbReference>
<feature type="chain" id="PRO_5043933573" description="Exopolygalacturonase" evidence="16">
    <location>
        <begin position="27"/>
        <end position="410"/>
    </location>
</feature>
<dbReference type="Gene3D" id="2.160.20.10">
    <property type="entry name" value="Single-stranded right-handed beta-helix, Pectin lyase-like"/>
    <property type="match status" value="1"/>
</dbReference>
<evidence type="ECO:0000256" key="8">
    <source>
        <dbReference type="ARBA" id="ARBA00038933"/>
    </source>
</evidence>
<proteinExistence type="inferred from homology"/>
<dbReference type="GO" id="GO:0071555">
    <property type="term" value="P:cell wall organization"/>
    <property type="evidence" value="ECO:0007669"/>
    <property type="project" value="UniProtKB-KW"/>
</dbReference>
<dbReference type="InterPro" id="IPR012334">
    <property type="entry name" value="Pectin_lyas_fold"/>
</dbReference>
<dbReference type="GO" id="GO:0004650">
    <property type="term" value="F:polygalacturonase activity"/>
    <property type="evidence" value="ECO:0007669"/>
    <property type="project" value="InterPro"/>
</dbReference>
<dbReference type="FunFam" id="2.160.20.10:FF:000004">
    <property type="entry name" value="Pectin lyase-like superfamily protein"/>
    <property type="match status" value="1"/>
</dbReference>
<name>A0AAV8C2Y8_9POAL</name>
<dbReference type="GO" id="GO:0047911">
    <property type="term" value="F:galacturan 1,4-alpha-galacturonidase activity"/>
    <property type="evidence" value="ECO:0007669"/>
    <property type="project" value="UniProtKB-EC"/>
</dbReference>
<accession>A0AAV8C2Y8</accession>
<keyword evidence="6 15" id="KW-0326">Glycosidase</keyword>
<evidence type="ECO:0000256" key="14">
    <source>
        <dbReference type="PROSITE-ProRule" id="PRU10052"/>
    </source>
</evidence>
<evidence type="ECO:0000256" key="15">
    <source>
        <dbReference type="RuleBase" id="RU361169"/>
    </source>
</evidence>
<keyword evidence="18" id="KW-1185">Reference proteome</keyword>
<evidence type="ECO:0000256" key="11">
    <source>
        <dbReference type="ARBA" id="ARBA00057651"/>
    </source>
</evidence>
<comment type="subcellular location">
    <subcellularLocation>
        <location evidence="1">Secreted</location>
        <location evidence="1">Cell wall</location>
    </subcellularLocation>
</comment>
<evidence type="ECO:0000256" key="9">
    <source>
        <dbReference type="ARBA" id="ARBA00043142"/>
    </source>
</evidence>
<evidence type="ECO:0000256" key="13">
    <source>
        <dbReference type="ARBA" id="ARBA00083621"/>
    </source>
</evidence>
<dbReference type="EC" id="3.2.1.67" evidence="8"/>
<keyword evidence="7" id="KW-0961">Cell wall biogenesis/degradation</keyword>
<feature type="active site" evidence="14">
    <location>
        <position position="254"/>
    </location>
</feature>
<protein>
    <recommendedName>
        <fullName evidence="12">Exopolygalacturonase</fullName>
        <ecNumber evidence="8">3.2.1.67</ecNumber>
    </recommendedName>
    <alternativeName>
        <fullName evidence="9">Galacturan 1,4-alpha-galacturonidase</fullName>
    </alternativeName>
    <alternativeName>
        <fullName evidence="13">Pectinase</fullName>
    </alternativeName>
</protein>
<keyword evidence="4" id="KW-0964">Secreted</keyword>
<comment type="catalytic activity">
    <reaction evidence="10">
        <text>[(1-&gt;4)-alpha-D-galacturonosyl](n) + H2O = alpha-D-galacturonate + [(1-&gt;4)-alpha-D-galacturonosyl](n-1)</text>
        <dbReference type="Rhea" id="RHEA:14117"/>
        <dbReference type="Rhea" id="RHEA-COMP:14570"/>
        <dbReference type="Rhea" id="RHEA-COMP:14572"/>
        <dbReference type="ChEBI" id="CHEBI:15377"/>
        <dbReference type="ChEBI" id="CHEBI:58658"/>
        <dbReference type="ChEBI" id="CHEBI:140523"/>
        <dbReference type="EC" id="3.2.1.67"/>
    </reaction>
</comment>
<evidence type="ECO:0000256" key="5">
    <source>
        <dbReference type="ARBA" id="ARBA00022801"/>
    </source>
</evidence>
<dbReference type="InterPro" id="IPR006626">
    <property type="entry name" value="PbH1"/>
</dbReference>
<dbReference type="Proteomes" id="UP001140206">
    <property type="component" value="Chromosome 5"/>
</dbReference>
<dbReference type="GO" id="GO:0005975">
    <property type="term" value="P:carbohydrate metabolic process"/>
    <property type="evidence" value="ECO:0007669"/>
    <property type="project" value="InterPro"/>
</dbReference>
<dbReference type="SUPFAM" id="SSF51126">
    <property type="entry name" value="Pectin lyase-like"/>
    <property type="match status" value="1"/>
</dbReference>
<evidence type="ECO:0000256" key="3">
    <source>
        <dbReference type="ARBA" id="ARBA00022512"/>
    </source>
</evidence>
<evidence type="ECO:0000256" key="1">
    <source>
        <dbReference type="ARBA" id="ARBA00004191"/>
    </source>
</evidence>
<evidence type="ECO:0000256" key="6">
    <source>
        <dbReference type="ARBA" id="ARBA00023295"/>
    </source>
</evidence>
<dbReference type="InterPro" id="IPR000743">
    <property type="entry name" value="Glyco_hydro_28"/>
</dbReference>
<evidence type="ECO:0000256" key="4">
    <source>
        <dbReference type="ARBA" id="ARBA00022525"/>
    </source>
</evidence>
<gene>
    <name evidence="17" type="ORF">LUZ62_084209</name>
</gene>
<evidence type="ECO:0000256" key="12">
    <source>
        <dbReference type="ARBA" id="ARBA00068298"/>
    </source>
</evidence>
<keyword evidence="17" id="KW-0456">Lyase</keyword>
<dbReference type="EMBL" id="JAMFTS010000005">
    <property type="protein sequence ID" value="KAJ4749804.1"/>
    <property type="molecule type" value="Genomic_DNA"/>
</dbReference>
<comment type="similarity">
    <text evidence="2 15">Belongs to the glycosyl hydrolase 28 family.</text>
</comment>
<dbReference type="AlphaFoldDB" id="A0AAV8C2Y8"/>